<evidence type="ECO:0000313" key="4">
    <source>
        <dbReference type="EMBL" id="SDM86540.1"/>
    </source>
</evidence>
<feature type="region of interest" description="Disordered" evidence="2">
    <location>
        <begin position="199"/>
        <end position="237"/>
    </location>
</feature>
<sequence>MSVLKKRCPCGWRFCFYDAGGNLYGFKLNGTEYYYIRNGQNDITGILDTSGSEVVSYSYDTWGKLLGITGSLADTVGVKNPYRYRGYRYDTETGLYYLNSRYYDPEVGRFINVDAYLGSNRSIISYNLFAYCDNNPIIYRDPSGHFKLWDQFLGFIKSFFGIDDKQVDAITSAAPAIIGTSIPLSKGYSVRIDQPRVKNDQKHIHVEKNKSEVANQNEDGTPHHKNKNKKGEPPNSIKKEIKEKTGWDWDANVNKIAVNIEVPYGLPGFIYAPVPGSGTYSIPDFNFIPGPLGDPIFIF</sequence>
<dbReference type="AlphaFoldDB" id="A0A1G9WPZ4"/>
<feature type="domain" description="Teneurin-like YD-shell" evidence="3">
    <location>
        <begin position="16"/>
        <end position="137"/>
    </location>
</feature>
<dbReference type="RefSeq" id="WP_092638440.1">
    <property type="nucleotide sequence ID" value="NZ_FNID01000006.1"/>
</dbReference>
<evidence type="ECO:0000259" key="3">
    <source>
        <dbReference type="Pfam" id="PF25023"/>
    </source>
</evidence>
<gene>
    <name evidence="4" type="ORF">SAMN05192585_10682</name>
</gene>
<evidence type="ECO:0000256" key="2">
    <source>
        <dbReference type="SAM" id="MobiDB-lite"/>
    </source>
</evidence>
<evidence type="ECO:0000256" key="1">
    <source>
        <dbReference type="ARBA" id="ARBA00022737"/>
    </source>
</evidence>
<dbReference type="InterPro" id="IPR022385">
    <property type="entry name" value="Rhs_assc_core"/>
</dbReference>
<dbReference type="Proteomes" id="UP000199182">
    <property type="component" value="Unassembled WGS sequence"/>
</dbReference>
<dbReference type="OrthoDB" id="1829191at2"/>
<keyword evidence="5" id="KW-1185">Reference proteome</keyword>
<dbReference type="EMBL" id="FNID01000006">
    <property type="protein sequence ID" value="SDM86540.1"/>
    <property type="molecule type" value="Genomic_DNA"/>
</dbReference>
<reference evidence="4 5" key="1">
    <citation type="submission" date="2016-10" db="EMBL/GenBank/DDBJ databases">
        <authorList>
            <person name="de Groot N.N."/>
        </authorList>
    </citation>
    <scope>NUCLEOTIDE SEQUENCE [LARGE SCALE GENOMIC DNA]</scope>
    <source>
        <strain evidence="4 5">CGMCC 1.5012</strain>
    </source>
</reference>
<organism evidence="4 5">
    <name type="scientific">Acetanaerobacterium elongatum</name>
    <dbReference type="NCBI Taxonomy" id="258515"/>
    <lineage>
        <taxon>Bacteria</taxon>
        <taxon>Bacillati</taxon>
        <taxon>Bacillota</taxon>
        <taxon>Clostridia</taxon>
        <taxon>Eubacteriales</taxon>
        <taxon>Oscillospiraceae</taxon>
        <taxon>Acetanaerobacterium</taxon>
    </lineage>
</organism>
<dbReference type="InterPro" id="IPR050708">
    <property type="entry name" value="T6SS_VgrG/RHS"/>
</dbReference>
<keyword evidence="1" id="KW-0677">Repeat</keyword>
<dbReference type="Pfam" id="PF25023">
    <property type="entry name" value="TEN_YD-shell"/>
    <property type="match status" value="1"/>
</dbReference>
<dbReference type="NCBIfam" id="TIGR03696">
    <property type="entry name" value="Rhs_assc_core"/>
    <property type="match status" value="1"/>
</dbReference>
<dbReference type="STRING" id="258515.SAMN05192585_10682"/>
<dbReference type="InterPro" id="IPR056823">
    <property type="entry name" value="TEN-like_YD-shell"/>
</dbReference>
<evidence type="ECO:0000313" key="5">
    <source>
        <dbReference type="Proteomes" id="UP000199182"/>
    </source>
</evidence>
<protein>
    <submittedName>
        <fullName evidence="4">RHS repeat-associated core domain-containing protein</fullName>
    </submittedName>
</protein>
<proteinExistence type="predicted"/>
<accession>A0A1G9WPZ4</accession>
<dbReference type="PANTHER" id="PTHR32305">
    <property type="match status" value="1"/>
</dbReference>
<feature type="compositionally biased region" description="Basic and acidic residues" evidence="2">
    <location>
        <begin position="199"/>
        <end position="211"/>
    </location>
</feature>
<dbReference type="Gene3D" id="2.180.10.10">
    <property type="entry name" value="RHS repeat-associated core"/>
    <property type="match status" value="1"/>
</dbReference>
<name>A0A1G9WPZ4_9FIRM</name>
<dbReference type="PANTHER" id="PTHR32305:SF17">
    <property type="entry name" value="TRNA NUCLEASE WAPA"/>
    <property type="match status" value="1"/>
</dbReference>